<dbReference type="Proteomes" id="UP000604475">
    <property type="component" value="Unassembled WGS sequence"/>
</dbReference>
<name>A0A937UUF3_9ACTN</name>
<dbReference type="EMBL" id="JAEACQ010000259">
    <property type="protein sequence ID" value="MBL7631081.1"/>
    <property type="molecule type" value="Genomic_DNA"/>
</dbReference>
<reference evidence="2" key="1">
    <citation type="submission" date="2020-12" db="EMBL/GenBank/DDBJ databases">
        <title>Genomic characterization of non-nitrogen-fixing Frankia strains.</title>
        <authorList>
            <person name="Carlos-Shanley C."/>
            <person name="Guerra T."/>
            <person name="Hahn D."/>
        </authorList>
    </citation>
    <scope>NUCLEOTIDE SEQUENCE</scope>
    <source>
        <strain evidence="2">CN6</strain>
    </source>
</reference>
<evidence type="ECO:0000313" key="2">
    <source>
        <dbReference type="EMBL" id="MBL7631081.1"/>
    </source>
</evidence>
<dbReference type="InterPro" id="IPR051604">
    <property type="entry name" value="Ergot_Alk_Oxidoreductase"/>
</dbReference>
<proteinExistence type="predicted"/>
<dbReference type="CDD" id="cd05269">
    <property type="entry name" value="TMR_SDR_a"/>
    <property type="match status" value="1"/>
</dbReference>
<evidence type="ECO:0000313" key="3">
    <source>
        <dbReference type="Proteomes" id="UP000604475"/>
    </source>
</evidence>
<dbReference type="InterPro" id="IPR008030">
    <property type="entry name" value="NmrA-like"/>
</dbReference>
<dbReference type="PANTHER" id="PTHR43162">
    <property type="match status" value="1"/>
</dbReference>
<feature type="domain" description="NmrA-like" evidence="1">
    <location>
        <begin position="2"/>
        <end position="228"/>
    </location>
</feature>
<dbReference type="InterPro" id="IPR036291">
    <property type="entry name" value="NAD(P)-bd_dom_sf"/>
</dbReference>
<gene>
    <name evidence="2" type="ORF">I7412_28760</name>
</gene>
<accession>A0A937UUF3</accession>
<evidence type="ECO:0000259" key="1">
    <source>
        <dbReference type="Pfam" id="PF05368"/>
    </source>
</evidence>
<keyword evidence="3" id="KW-1185">Reference proteome</keyword>
<dbReference type="AlphaFoldDB" id="A0A937UUF3"/>
<comment type="caution">
    <text evidence="2">The sequence shown here is derived from an EMBL/GenBank/DDBJ whole genome shotgun (WGS) entry which is preliminary data.</text>
</comment>
<dbReference type="PANTHER" id="PTHR43162:SF1">
    <property type="entry name" value="PRESTALK A DIFFERENTIATION PROTEIN A"/>
    <property type="match status" value="1"/>
</dbReference>
<dbReference type="Gene3D" id="3.90.25.10">
    <property type="entry name" value="UDP-galactose 4-epimerase, domain 1"/>
    <property type="match status" value="1"/>
</dbReference>
<sequence>MKILVTGATGDVGRHVVRGLAERGLPVRAFVRDRDRAARALGPGVELATGDLADRGSLRRAMSGADRLFLACGNVPAQVEHECAAIDAAKAAGVTRVVKLSGPAPDLDSPLVFDSWHGAIERHLTGSGLPAVTLRPRTYMTNLLAYAPAIARTGMLFAPAGTAEISFVDPRDVAGVAVECLAAEELEGRAHTLTGPEAITFERVAHELAAAIGRPVRYVHVTDEDARHAMTADGLPPMVADAVVAIFAAQRAGLMATTTRAVREVTGRQPRSITEFVRDHAHMFGSAPAPAPAPR</sequence>
<dbReference type="Pfam" id="PF05368">
    <property type="entry name" value="NmrA"/>
    <property type="match status" value="1"/>
</dbReference>
<organism evidence="2 3">
    <name type="scientific">Frankia nepalensis</name>
    <dbReference type="NCBI Taxonomy" id="1836974"/>
    <lineage>
        <taxon>Bacteria</taxon>
        <taxon>Bacillati</taxon>
        <taxon>Actinomycetota</taxon>
        <taxon>Actinomycetes</taxon>
        <taxon>Frankiales</taxon>
        <taxon>Frankiaceae</taxon>
        <taxon>Frankia</taxon>
    </lineage>
</organism>
<dbReference type="Gene3D" id="3.40.50.720">
    <property type="entry name" value="NAD(P)-binding Rossmann-like Domain"/>
    <property type="match status" value="1"/>
</dbReference>
<dbReference type="SUPFAM" id="SSF51735">
    <property type="entry name" value="NAD(P)-binding Rossmann-fold domains"/>
    <property type="match status" value="1"/>
</dbReference>
<dbReference type="RefSeq" id="WP_203001570.1">
    <property type="nucleotide sequence ID" value="NZ_JADWYU010000119.1"/>
</dbReference>
<protein>
    <submittedName>
        <fullName evidence="2">SDR family oxidoreductase</fullName>
    </submittedName>
</protein>